<organism evidence="3 4">
    <name type="scientific">Roseateles terrae</name>
    <dbReference type="NCBI Taxonomy" id="431060"/>
    <lineage>
        <taxon>Bacteria</taxon>
        <taxon>Pseudomonadati</taxon>
        <taxon>Pseudomonadota</taxon>
        <taxon>Betaproteobacteria</taxon>
        <taxon>Burkholderiales</taxon>
        <taxon>Sphaerotilaceae</taxon>
        <taxon>Roseateles</taxon>
    </lineage>
</organism>
<dbReference type="EMBL" id="JACHXO010000001">
    <property type="protein sequence ID" value="MBB3192639.1"/>
    <property type="molecule type" value="Genomic_DNA"/>
</dbReference>
<gene>
    <name evidence="3" type="ORF">FHS28_000004</name>
</gene>
<comment type="caution">
    <text evidence="3">The sequence shown here is derived from an EMBL/GenBank/DDBJ whole genome shotgun (WGS) entry which is preliminary data.</text>
</comment>
<evidence type="ECO:0000256" key="1">
    <source>
        <dbReference type="SAM" id="Coils"/>
    </source>
</evidence>
<sequence length="286" mass="32915">MAGGIQKLLFVDTNIWLDFYRARNEALIGLLDKVQGIKTKVIVTHQLETEFKKNRQVVILESVNVLKEHIPRSVPSVGVLSQAKQFQLLGNDIKEARKRIARLQDRLIAMLESPSQKDPVYKAAHRIFHRTDDLVLTRDDKDKELRREIRERAERRFMHGCPPRKKNDTSYGDSINWEWMIECAIKNNAELVIVSRDSDYGASYGKKSYINDHLRHEFSNRVSQKRDLLLYTKLSEALKHFKVTVTQAQVNAEAELVEDPQIGAAHVDEFPNVDDPHATLQGHDQG</sequence>
<keyword evidence="1" id="KW-0175">Coiled coil</keyword>
<dbReference type="RefSeq" id="WP_088449654.1">
    <property type="nucleotide sequence ID" value="NZ_JACHXO010000001.1"/>
</dbReference>
<feature type="coiled-coil region" evidence="1">
    <location>
        <begin position="86"/>
        <end position="113"/>
    </location>
</feature>
<dbReference type="Pfam" id="PF18476">
    <property type="entry name" value="PIN_8"/>
    <property type="match status" value="1"/>
</dbReference>
<dbReference type="InterPro" id="IPR041578">
    <property type="entry name" value="PIN_8"/>
</dbReference>
<name>A0ABR6GKK0_9BURK</name>
<keyword evidence="4" id="KW-1185">Reference proteome</keyword>
<evidence type="ECO:0000313" key="3">
    <source>
        <dbReference type="EMBL" id="MBB3192639.1"/>
    </source>
</evidence>
<feature type="domain" description="PIN like" evidence="2">
    <location>
        <begin position="9"/>
        <end position="198"/>
    </location>
</feature>
<reference evidence="3 4" key="1">
    <citation type="submission" date="2020-08" db="EMBL/GenBank/DDBJ databases">
        <title>Genomic Encyclopedia of Type Strains, Phase III (KMG-III): the genomes of soil and plant-associated and newly described type strains.</title>
        <authorList>
            <person name="Whitman W."/>
        </authorList>
    </citation>
    <scope>NUCLEOTIDE SEQUENCE [LARGE SCALE GENOMIC DNA]</scope>
    <source>
        <strain evidence="3 4">CECT 7247</strain>
    </source>
</reference>
<dbReference type="Proteomes" id="UP000574369">
    <property type="component" value="Unassembled WGS sequence"/>
</dbReference>
<protein>
    <recommendedName>
        <fullName evidence="2">PIN like domain-containing protein</fullName>
    </recommendedName>
</protein>
<accession>A0ABR6GKK0</accession>
<evidence type="ECO:0000313" key="4">
    <source>
        <dbReference type="Proteomes" id="UP000574369"/>
    </source>
</evidence>
<proteinExistence type="predicted"/>
<evidence type="ECO:0000259" key="2">
    <source>
        <dbReference type="Pfam" id="PF18476"/>
    </source>
</evidence>